<dbReference type="STRING" id="133385.A0A2T9YR35"/>
<dbReference type="GO" id="GO:0052735">
    <property type="term" value="F:tRNA (cytidine-3-)-methyltransferase activity"/>
    <property type="evidence" value="ECO:0007669"/>
    <property type="project" value="TreeGrafter"/>
</dbReference>
<dbReference type="Pfam" id="PF08242">
    <property type="entry name" value="Methyltransf_12"/>
    <property type="match status" value="1"/>
</dbReference>
<evidence type="ECO:0000256" key="5">
    <source>
        <dbReference type="SAM" id="MobiDB-lite"/>
    </source>
</evidence>
<dbReference type="Gene3D" id="3.40.50.150">
    <property type="entry name" value="Vaccinia Virus protein VP39"/>
    <property type="match status" value="1"/>
</dbReference>
<evidence type="ECO:0000313" key="7">
    <source>
        <dbReference type="EMBL" id="PVU94724.1"/>
    </source>
</evidence>
<keyword evidence="2 4" id="KW-0489">Methyltransferase</keyword>
<evidence type="ECO:0000256" key="3">
    <source>
        <dbReference type="ARBA" id="ARBA00022679"/>
    </source>
</evidence>
<evidence type="ECO:0000256" key="1">
    <source>
        <dbReference type="ARBA" id="ARBA00009725"/>
    </source>
</evidence>
<keyword evidence="3 4" id="KW-0808">Transferase</keyword>
<evidence type="ECO:0000256" key="4">
    <source>
        <dbReference type="PIRNR" id="PIRNR037755"/>
    </source>
</evidence>
<dbReference type="OrthoDB" id="417697at2759"/>
<dbReference type="InterPro" id="IPR029063">
    <property type="entry name" value="SAM-dependent_MTases_sf"/>
</dbReference>
<dbReference type="GO" id="GO:0032259">
    <property type="term" value="P:methylation"/>
    <property type="evidence" value="ECO:0007669"/>
    <property type="project" value="UniProtKB-KW"/>
</dbReference>
<evidence type="ECO:0000259" key="6">
    <source>
        <dbReference type="Pfam" id="PF08242"/>
    </source>
</evidence>
<accession>A0A2T9YR35</accession>
<dbReference type="InterPro" id="IPR013217">
    <property type="entry name" value="Methyltransf_12"/>
</dbReference>
<dbReference type="CDD" id="cd02440">
    <property type="entry name" value="AdoMet_MTases"/>
    <property type="match status" value="1"/>
</dbReference>
<dbReference type="PIRSF" id="PIRSF037755">
    <property type="entry name" value="Mettl2_prd"/>
    <property type="match status" value="1"/>
</dbReference>
<name>A0A2T9YR35_9FUNG</name>
<feature type="region of interest" description="Disordered" evidence="5">
    <location>
        <begin position="1"/>
        <end position="42"/>
    </location>
</feature>
<dbReference type="EMBL" id="MBFR01000077">
    <property type="protein sequence ID" value="PVU94724.1"/>
    <property type="molecule type" value="Genomic_DNA"/>
</dbReference>
<dbReference type="EC" id="2.1.1.-" evidence="4"/>
<keyword evidence="8" id="KW-1185">Reference proteome</keyword>
<proteinExistence type="inferred from homology"/>
<feature type="domain" description="Methyltransferase type 12" evidence="6">
    <location>
        <begin position="184"/>
        <end position="288"/>
    </location>
</feature>
<reference evidence="7 8" key="1">
    <citation type="journal article" date="2018" name="MBio">
        <title>Comparative Genomics Reveals the Core Gene Toolbox for the Fungus-Insect Symbiosis.</title>
        <authorList>
            <person name="Wang Y."/>
            <person name="Stata M."/>
            <person name="Wang W."/>
            <person name="Stajich J.E."/>
            <person name="White M.M."/>
            <person name="Moncalvo J.M."/>
        </authorList>
    </citation>
    <scope>NUCLEOTIDE SEQUENCE [LARGE SCALE GENOMIC DNA]</scope>
    <source>
        <strain evidence="7 8">SWE-8-4</strain>
    </source>
</reference>
<dbReference type="AlphaFoldDB" id="A0A2T9YR35"/>
<dbReference type="SUPFAM" id="SSF53335">
    <property type="entry name" value="S-adenosyl-L-methionine-dependent methyltransferases"/>
    <property type="match status" value="1"/>
</dbReference>
<gene>
    <name evidence="7" type="ORF">BB561_002317</name>
</gene>
<feature type="compositionally biased region" description="Basic and acidic residues" evidence="5">
    <location>
        <begin position="1"/>
        <end position="13"/>
    </location>
</feature>
<dbReference type="Proteomes" id="UP000245383">
    <property type="component" value="Unassembled WGS sequence"/>
</dbReference>
<comment type="similarity">
    <text evidence="1 4">Belongs to the methyltransferase superfamily. METL family.</text>
</comment>
<dbReference type="PANTHER" id="PTHR22809:SF11">
    <property type="entry name" value="TRNA N(3)-METHYLCYTIDINE METHYLTRANSFERASE METTL2"/>
    <property type="match status" value="1"/>
</dbReference>
<comment type="caution">
    <text evidence="7">The sequence shown here is derived from an EMBL/GenBank/DDBJ whole genome shotgun (WGS) entry which is preliminary data.</text>
</comment>
<evidence type="ECO:0000256" key="2">
    <source>
        <dbReference type="ARBA" id="ARBA00022603"/>
    </source>
</evidence>
<feature type="compositionally biased region" description="Low complexity" evidence="5">
    <location>
        <begin position="22"/>
        <end position="33"/>
    </location>
</feature>
<dbReference type="PANTHER" id="PTHR22809">
    <property type="entry name" value="METHYLTRANSFERASE-RELATED"/>
    <property type="match status" value="1"/>
</dbReference>
<protein>
    <recommendedName>
        <fullName evidence="4">tRNA N(3)-methylcytidine methyltransferase</fullName>
        <ecNumber evidence="4">2.1.1.-</ecNumber>
    </recommendedName>
</protein>
<sequence>MSGLDADTKKEHNSSSTKRKSSSSVQDSLVDTSKSSFGTRTLNKDDDVFAFNAWDNVEPDEEYKVYANERIAFQKEHPVPPEQAELYNSTPEKYWDIFYGKNQNRFFKDRNWFYLEFPELFTWTDQFDEEFILKQPELASLANKEPLDSTLPAQSSDVNINTLPAQTNENTCSVINPQEKHFIMELGCGAGNSVFPLLRAIKDQRLFVYACDFSKTAVDVLKGVELYEQDKRCSAFVWDITQTSLPENVTEGSIDTILCVFVLSAIHPSKMPTVVNNLYKLLKPGGTLLFRDYGKHDLAQVRLKKNRLLEDDFYIRGDGTRVFFFENSTIVSLFSQKFHILQNGSDKRLITNRHRQIKMHRVWIQAKLIKKSL</sequence>
<comment type="function">
    <text evidence="4">S-adenosyl-L-methionine-dependent methyltransferase.</text>
</comment>
<evidence type="ECO:0000313" key="8">
    <source>
        <dbReference type="Proteomes" id="UP000245383"/>
    </source>
</evidence>
<dbReference type="InterPro" id="IPR026113">
    <property type="entry name" value="METTL2/6/8-like"/>
</dbReference>
<organism evidence="7 8">
    <name type="scientific">Smittium simulii</name>
    <dbReference type="NCBI Taxonomy" id="133385"/>
    <lineage>
        <taxon>Eukaryota</taxon>
        <taxon>Fungi</taxon>
        <taxon>Fungi incertae sedis</taxon>
        <taxon>Zoopagomycota</taxon>
        <taxon>Kickxellomycotina</taxon>
        <taxon>Harpellomycetes</taxon>
        <taxon>Harpellales</taxon>
        <taxon>Legeriomycetaceae</taxon>
        <taxon>Smittium</taxon>
    </lineage>
</organism>